<dbReference type="CDD" id="cd00130">
    <property type="entry name" value="PAS"/>
    <property type="match status" value="3"/>
</dbReference>
<dbReference type="OrthoDB" id="319881at2"/>
<dbReference type="SMART" id="SM00065">
    <property type="entry name" value="GAF"/>
    <property type="match status" value="2"/>
</dbReference>
<dbReference type="InterPro" id="IPR052016">
    <property type="entry name" value="Bact_Sigma-Reg"/>
</dbReference>
<dbReference type="Proteomes" id="UP000287394">
    <property type="component" value="Chromosome"/>
</dbReference>
<dbReference type="Gene3D" id="3.30.450.20">
    <property type="entry name" value="PAS domain"/>
    <property type="match status" value="3"/>
</dbReference>
<dbReference type="PANTHER" id="PTHR43156">
    <property type="entry name" value="STAGE II SPORULATION PROTEIN E-RELATED"/>
    <property type="match status" value="1"/>
</dbReference>
<dbReference type="InterPro" id="IPR029016">
    <property type="entry name" value="GAF-like_dom_sf"/>
</dbReference>
<evidence type="ECO:0000313" key="3">
    <source>
        <dbReference type="Proteomes" id="UP000287394"/>
    </source>
</evidence>
<dbReference type="Pfam" id="PF08448">
    <property type="entry name" value="PAS_4"/>
    <property type="match status" value="2"/>
</dbReference>
<dbReference type="RefSeq" id="WP_119325213.1">
    <property type="nucleotide sequence ID" value="NZ_AP025739.1"/>
</dbReference>
<proteinExistence type="predicted"/>
<dbReference type="AlphaFoldDB" id="A0A402D6X7"/>
<dbReference type="PROSITE" id="PS50112">
    <property type="entry name" value="PAS"/>
    <property type="match status" value="3"/>
</dbReference>
<dbReference type="PROSITE" id="PS50113">
    <property type="entry name" value="PAC"/>
    <property type="match status" value="1"/>
</dbReference>
<dbReference type="Pfam" id="PF08447">
    <property type="entry name" value="PAS_3"/>
    <property type="match status" value="1"/>
</dbReference>
<reference evidence="2 3" key="1">
    <citation type="journal article" date="2019" name="Int. J. Syst. Evol. Microbiol.">
        <title>Capsulimonas corticalis gen. nov., sp. nov., an aerobic capsulated bacterium, of a novel bacterial order, Capsulimonadales ord. nov., of the class Armatimonadia of the phylum Armatimonadetes.</title>
        <authorList>
            <person name="Li J."/>
            <person name="Kudo C."/>
            <person name="Tonouchi A."/>
        </authorList>
    </citation>
    <scope>NUCLEOTIDE SEQUENCE [LARGE SCALE GENOMIC DNA]</scope>
    <source>
        <strain evidence="2 3">AX-7</strain>
    </source>
</reference>
<dbReference type="SUPFAM" id="SSF55785">
    <property type="entry name" value="PYP-like sensor domain (PAS domain)"/>
    <property type="match status" value="3"/>
</dbReference>
<dbReference type="EMBL" id="AP025739">
    <property type="protein sequence ID" value="BDI31560.1"/>
    <property type="molecule type" value="Genomic_DNA"/>
</dbReference>
<dbReference type="InterPro" id="IPR000700">
    <property type="entry name" value="PAS-assoc_C"/>
</dbReference>
<organism evidence="2 3">
    <name type="scientific">Capsulimonas corticalis</name>
    <dbReference type="NCBI Taxonomy" id="2219043"/>
    <lineage>
        <taxon>Bacteria</taxon>
        <taxon>Bacillati</taxon>
        <taxon>Armatimonadota</taxon>
        <taxon>Armatimonadia</taxon>
        <taxon>Capsulimonadales</taxon>
        <taxon>Capsulimonadaceae</taxon>
        <taxon>Capsulimonas</taxon>
    </lineage>
</organism>
<dbReference type="Pfam" id="PF01590">
    <property type="entry name" value="GAF"/>
    <property type="match status" value="2"/>
</dbReference>
<protein>
    <submittedName>
        <fullName evidence="2">Uncharacterized protein</fullName>
    </submittedName>
</protein>
<dbReference type="PANTHER" id="PTHR43156:SF2">
    <property type="entry name" value="STAGE II SPORULATION PROTEIN E"/>
    <property type="match status" value="1"/>
</dbReference>
<dbReference type="Pfam" id="PF07228">
    <property type="entry name" value="SpoIIE"/>
    <property type="match status" value="1"/>
</dbReference>
<dbReference type="Gene3D" id="3.30.450.40">
    <property type="match status" value="2"/>
</dbReference>
<dbReference type="SMART" id="SM00086">
    <property type="entry name" value="PAC"/>
    <property type="match status" value="1"/>
</dbReference>
<dbReference type="KEGG" id="ccot:CCAX7_36110"/>
<dbReference type="InterPro" id="IPR000014">
    <property type="entry name" value="PAS"/>
</dbReference>
<dbReference type="SUPFAM" id="SSF55781">
    <property type="entry name" value="GAF domain-like"/>
    <property type="match status" value="2"/>
</dbReference>
<dbReference type="SMART" id="SM00331">
    <property type="entry name" value="PP2C_SIG"/>
    <property type="match status" value="1"/>
</dbReference>
<dbReference type="InterPro" id="IPR036457">
    <property type="entry name" value="PPM-type-like_dom_sf"/>
</dbReference>
<dbReference type="InterPro" id="IPR001932">
    <property type="entry name" value="PPM-type_phosphatase-like_dom"/>
</dbReference>
<dbReference type="InterPro" id="IPR035965">
    <property type="entry name" value="PAS-like_dom_sf"/>
</dbReference>
<dbReference type="InterPro" id="IPR013655">
    <property type="entry name" value="PAS_fold_3"/>
</dbReference>
<sequence length="977" mass="107934">MPEPDAHRANPTTDTTDVKDILERISDAFYALDHEWRFTYVNSQAEKLVMRTRMELLGKCVWDEFPEAVGSGFDRQYRKAMAEQTAVSIEEYFPPLDTWFDVRAYPSPRGLSVFFQDVGARKREEQKAEASLRRTEEELQAAHDRTSGILESVTDGFYAIDREWRFTYVNAQAARLLFRTRDELIGRNIWEVFPEAVGGSFYQFYHRAIAEGVPLSLEDYYEPLDSWMDVRAFPSPEGLSVFFQNVNERKMAQDSLRASEEALRENEKRLQDAQARLKATLSAGGIATWTWDIIKDLVIADACLASLFSVSPEEAANGGIDVYLQAIHPEDRPRVAEAIKDAITQGDTYETEYRVVMPSGSHRWLAARGRVERDGDGIAASLPGVVLDITDRAERGRRERFLAELAERARRTTDPDAVIVDALRAVGQFLGVARCVFADIDIDADTCTIPSDYCADDTVASMKGTFPISAFGPYLVAAYRAGRTVVVEDVHHDEAQVPTEYVSAYEAVACRAFIAVPVLHSDRLVSVIAIHSVTPRRWEADEVALLQTLVERTWLTVEVLRQDRALAKEIEERRIRAEREAVLNRIGHSLRGSNDPKTVLETAVRQLGEALGADRCYYASYNRNADTAVLRPDWRREGLPSIEGDYVMSHYTINRDLKYQTGQTQVLADTAGDPALLKLGIQALVRVPLASGSSMTALAVAMSGGPRDWTPDEVSLIESVATQTQTALEAVRVQRREHNIAEQLQNALQPQLPKEIAKLDVGSVTRPALDEASVGGDFMDVFPLDKNLYGIVIGDVSGKGLAAAQQIALIRNSLRTVLYLYRAPAQAAAALNSIVTTHDLLPGFVTAWIGVYDASAGEISYCSCGHEPALIKRASGSVEALATTGPPLGVADNAKYEERLASLRPHDALILYTDGLSEAGPSRRDLLGTDGLIRMLLALPLDASAQSLAERLVAEASAFAKGVFRDDVAVLLARHRG</sequence>
<dbReference type="Gene3D" id="2.10.70.100">
    <property type="match status" value="1"/>
</dbReference>
<dbReference type="InterPro" id="IPR013656">
    <property type="entry name" value="PAS_4"/>
</dbReference>
<keyword evidence="3" id="KW-1185">Reference proteome</keyword>
<dbReference type="SUPFAM" id="SSF81606">
    <property type="entry name" value="PP2C-like"/>
    <property type="match status" value="1"/>
</dbReference>
<dbReference type="Gene3D" id="3.60.40.10">
    <property type="entry name" value="PPM-type phosphatase domain"/>
    <property type="match status" value="1"/>
</dbReference>
<evidence type="ECO:0000313" key="2">
    <source>
        <dbReference type="EMBL" id="BDI31560.1"/>
    </source>
</evidence>
<dbReference type="SMART" id="SM00091">
    <property type="entry name" value="PAS"/>
    <property type="match status" value="3"/>
</dbReference>
<name>A0A402D6X7_9BACT</name>
<dbReference type="NCBIfam" id="TIGR00229">
    <property type="entry name" value="sensory_box"/>
    <property type="match status" value="1"/>
</dbReference>
<dbReference type="InterPro" id="IPR001610">
    <property type="entry name" value="PAC"/>
</dbReference>
<dbReference type="GO" id="GO:0016791">
    <property type="term" value="F:phosphatase activity"/>
    <property type="evidence" value="ECO:0007669"/>
    <property type="project" value="TreeGrafter"/>
</dbReference>
<accession>A0A402D6X7</accession>
<keyword evidence="1" id="KW-0378">Hydrolase</keyword>
<evidence type="ECO:0000256" key="1">
    <source>
        <dbReference type="ARBA" id="ARBA00022801"/>
    </source>
</evidence>
<gene>
    <name evidence="2" type="ORF">CCAX7_36110</name>
</gene>
<dbReference type="PROSITE" id="PS51746">
    <property type="entry name" value="PPM_2"/>
    <property type="match status" value="1"/>
</dbReference>
<dbReference type="InterPro" id="IPR003018">
    <property type="entry name" value="GAF"/>
</dbReference>